<evidence type="ECO:0000256" key="1">
    <source>
        <dbReference type="ARBA" id="ARBA00004623"/>
    </source>
</evidence>
<evidence type="ECO:0000256" key="4">
    <source>
        <dbReference type="ARBA" id="ARBA00022741"/>
    </source>
</evidence>
<dbReference type="PANTHER" id="PTHR24348">
    <property type="entry name" value="SERINE/THREONINE-PROTEIN KINASE UNC-51-RELATED"/>
    <property type="match status" value="1"/>
</dbReference>
<evidence type="ECO:0000259" key="11">
    <source>
        <dbReference type="PROSITE" id="PS50011"/>
    </source>
</evidence>
<comment type="similarity">
    <text evidence="2">Belongs to the protein kinase superfamily. CAMK Ser/Thr protein kinase family. CHEK2 subfamily.</text>
</comment>
<feature type="compositionally biased region" description="Polar residues" evidence="9">
    <location>
        <begin position="1"/>
        <end position="17"/>
    </location>
</feature>
<keyword evidence="12" id="KW-0808">Transferase</keyword>
<sequence>MDSSGEGSQPTQATQTIVDPRRYGEQNSGFSDEDIADIICILVPYSPSAREELRTIVAQTPEFTVERADADDLTLEEDTPNSLFAPRDTAGEHQIALRFSAQVKNPQNGFVFGRNRNCCDVTFKNDPFRRLSNTHFRIYLNKHGVLMLEDESTNGTFVEGSLLKKKVDPPHEVRRTLSNGNIIKILLFEPSRDLVFMVRVPARKGHCRTLYQENLENYLYNQAQLEVDVNATIVPGPGGRVDVFKNVQTAPRTPAVPNQAVRNVVAVRRQADNGHRRRQNDDLFDGVSEGWAGSKRYNRVGEIGRGAFATVYKVTRTFSGEPYAAKELDKRRFMKNGVLDQKVENEMKIMQKVTHPNIVQYVEHLDWDDRLLIIIMEYVGKGDLGRLISDHGPLAENATKIMAGQLLDALGYLHKMNITHRDVKPDNILVSSHEPFVVKLTDFGLSKMIDHEQTFLRTFCGTLLYCAPEVYSEYAEYDSRGRRHPRNRRLRPTTGQRYDNAVDIWSLGGVIFYTLTRQPPFPAQSGASHSALLHQIMTKPLNITPLEQADISSDGIEFLRAMLDRNPETRATVDALQTHPWLAPEPSPPPPPSQEISDEALSLNASYLSIEDQELRIPDDNDDDDELIPDSQEPATGDRDETVNDVLLGGNESEKENTTFGPTVQPQRLFGEVNASAMGSTGGVAAERLNVPVSKASFGSSASTEILGAGIEIKDSFDSDSSTPRQNMDQLQSPSSALQASISLGQSSSVEDLSNKTFDVASQSLGGTESILEHLNMKSRVDSVIHQPAELTTSKRKQSPETSDESEKSPTEQGRGLKRLRSDTSGKAVTKKKVDRSDYELIAQVPAVTRGNVRLTNDMPVHKSTFWCAQDKTSWHLNYPEMTQMQYDAFTAAVEARGEEFAPEKSPLFDLAMKYFPPLTVEPVENGTPESPFAADDDDDEPPRPPALDTQQIVPDGLPNALDLRPYDTMSRLSVPGKPVVATLTSSPDSSVADIRILVTEALVSFGRARENTRRYTPKTEDRVPKFAFKVMLWQPGYDPAVNSRPWNRVPETNEDAMTFYISTKSTNGISINGVHLPSHDVKNSGGACKYWMALHDGDIITVWEKYGREVITEVIFRCSWGYSAKRRPSQGPLSVPSLVPEPVSTKLDSLVNRTERKMRSMIIHDLRMAEANRDLNTRIRRVQRERDFLLAFEKKRQQACRYHGGSRHSPMSGITFGDSSTAHASGWASHLQAQRTVPMYRRPSPTASELLRMARY</sequence>
<keyword evidence="4 8" id="KW-0547">Nucleotide-binding</keyword>
<dbReference type="Gene3D" id="2.60.200.20">
    <property type="match status" value="1"/>
</dbReference>
<dbReference type="InterPro" id="IPR011009">
    <property type="entry name" value="Kinase-like_dom_sf"/>
</dbReference>
<dbReference type="GO" id="GO:0010506">
    <property type="term" value="P:regulation of autophagy"/>
    <property type="evidence" value="ECO:0007669"/>
    <property type="project" value="InterPro"/>
</dbReference>
<dbReference type="GO" id="GO:0034045">
    <property type="term" value="C:phagophore assembly site membrane"/>
    <property type="evidence" value="ECO:0007669"/>
    <property type="project" value="UniProtKB-SubCell"/>
</dbReference>
<feature type="region of interest" description="Disordered" evidence="9">
    <location>
        <begin position="920"/>
        <end position="959"/>
    </location>
</feature>
<feature type="compositionally biased region" description="Low complexity" evidence="9">
    <location>
        <begin position="730"/>
        <end position="742"/>
    </location>
</feature>
<proteinExistence type="inferred from homology"/>
<dbReference type="SMART" id="SM00220">
    <property type="entry name" value="S_TKc"/>
    <property type="match status" value="1"/>
</dbReference>
<dbReference type="AlphaFoldDB" id="A0AAN7APA8"/>
<evidence type="ECO:0000259" key="10">
    <source>
        <dbReference type="PROSITE" id="PS50006"/>
    </source>
</evidence>
<evidence type="ECO:0000256" key="6">
    <source>
        <dbReference type="ARBA" id="ARBA00023006"/>
    </source>
</evidence>
<reference evidence="12" key="1">
    <citation type="journal article" date="2023" name="Mol. Phylogenet. Evol.">
        <title>Genome-scale phylogeny and comparative genomics of the fungal order Sordariales.</title>
        <authorList>
            <person name="Hensen N."/>
            <person name="Bonometti L."/>
            <person name="Westerberg I."/>
            <person name="Brannstrom I.O."/>
            <person name="Guillou S."/>
            <person name="Cros-Aarteil S."/>
            <person name="Calhoun S."/>
            <person name="Haridas S."/>
            <person name="Kuo A."/>
            <person name="Mondo S."/>
            <person name="Pangilinan J."/>
            <person name="Riley R."/>
            <person name="LaButti K."/>
            <person name="Andreopoulos B."/>
            <person name="Lipzen A."/>
            <person name="Chen C."/>
            <person name="Yan M."/>
            <person name="Daum C."/>
            <person name="Ng V."/>
            <person name="Clum A."/>
            <person name="Steindorff A."/>
            <person name="Ohm R.A."/>
            <person name="Martin F."/>
            <person name="Silar P."/>
            <person name="Natvig D.O."/>
            <person name="Lalanne C."/>
            <person name="Gautier V."/>
            <person name="Ament-Velasquez S.L."/>
            <person name="Kruys A."/>
            <person name="Hutchinson M.I."/>
            <person name="Powell A.J."/>
            <person name="Barry K."/>
            <person name="Miller A.N."/>
            <person name="Grigoriev I.V."/>
            <person name="Debuchy R."/>
            <person name="Gladieux P."/>
            <person name="Hiltunen Thoren M."/>
            <person name="Johannesson H."/>
        </authorList>
    </citation>
    <scope>NUCLEOTIDE SEQUENCE</scope>
    <source>
        <strain evidence="12">PSN309</strain>
    </source>
</reference>
<dbReference type="Proteomes" id="UP001302126">
    <property type="component" value="Unassembled WGS sequence"/>
</dbReference>
<dbReference type="Gene3D" id="1.10.510.10">
    <property type="entry name" value="Transferase(Phosphotransferase) domain 1"/>
    <property type="match status" value="1"/>
</dbReference>
<dbReference type="SUPFAM" id="SSF49879">
    <property type="entry name" value="SMAD/FHA domain"/>
    <property type="match status" value="1"/>
</dbReference>
<keyword evidence="6" id="KW-0072">Autophagy</keyword>
<dbReference type="InterPro" id="IPR045269">
    <property type="entry name" value="Atg1-like"/>
</dbReference>
<feature type="binding site" evidence="8">
    <location>
        <position position="326"/>
    </location>
    <ligand>
        <name>ATP</name>
        <dbReference type="ChEBI" id="CHEBI:30616"/>
    </ligand>
</feature>
<evidence type="ECO:0000256" key="3">
    <source>
        <dbReference type="ARBA" id="ARBA00022448"/>
    </source>
</evidence>
<feature type="region of interest" description="Disordered" evidence="9">
    <location>
        <begin position="616"/>
        <end position="643"/>
    </location>
</feature>
<protein>
    <recommendedName>
        <fullName evidence="7">Autophagy-related protein 1</fullName>
    </recommendedName>
</protein>
<evidence type="ECO:0000256" key="2">
    <source>
        <dbReference type="ARBA" id="ARBA00005575"/>
    </source>
</evidence>
<evidence type="ECO:0000256" key="9">
    <source>
        <dbReference type="SAM" id="MobiDB-lite"/>
    </source>
</evidence>
<keyword evidence="12" id="KW-0418">Kinase</keyword>
<feature type="region of interest" description="Disordered" evidence="9">
    <location>
        <begin position="1"/>
        <end position="28"/>
    </location>
</feature>
<dbReference type="GO" id="GO:0005524">
    <property type="term" value="F:ATP binding"/>
    <property type="evidence" value="ECO:0007669"/>
    <property type="project" value="UniProtKB-UniRule"/>
</dbReference>
<organism evidence="12 13">
    <name type="scientific">Podospora australis</name>
    <dbReference type="NCBI Taxonomy" id="1536484"/>
    <lineage>
        <taxon>Eukaryota</taxon>
        <taxon>Fungi</taxon>
        <taxon>Dikarya</taxon>
        <taxon>Ascomycota</taxon>
        <taxon>Pezizomycotina</taxon>
        <taxon>Sordariomycetes</taxon>
        <taxon>Sordariomycetidae</taxon>
        <taxon>Sordariales</taxon>
        <taxon>Podosporaceae</taxon>
        <taxon>Podospora</taxon>
    </lineage>
</organism>
<evidence type="ECO:0000256" key="7">
    <source>
        <dbReference type="ARBA" id="ARBA00030237"/>
    </source>
</evidence>
<keyword evidence="13" id="KW-1185">Reference proteome</keyword>
<dbReference type="SMART" id="SM00240">
    <property type="entry name" value="FHA"/>
    <property type="match status" value="1"/>
</dbReference>
<dbReference type="Pfam" id="PF00498">
    <property type="entry name" value="FHA"/>
    <property type="match status" value="1"/>
</dbReference>
<gene>
    <name evidence="12" type="ORF">QBC35DRAFT_199622</name>
</gene>
<evidence type="ECO:0000313" key="13">
    <source>
        <dbReference type="Proteomes" id="UP001302126"/>
    </source>
</evidence>
<dbReference type="Pfam" id="PF00069">
    <property type="entry name" value="Pkinase"/>
    <property type="match status" value="1"/>
</dbReference>
<evidence type="ECO:0000256" key="5">
    <source>
        <dbReference type="ARBA" id="ARBA00022840"/>
    </source>
</evidence>
<feature type="compositionally biased region" description="Polar residues" evidence="9">
    <location>
        <begin position="719"/>
        <end position="729"/>
    </location>
</feature>
<dbReference type="PROSITE" id="PS50011">
    <property type="entry name" value="PROTEIN_KINASE_DOM"/>
    <property type="match status" value="1"/>
</dbReference>
<evidence type="ECO:0000256" key="8">
    <source>
        <dbReference type="PROSITE-ProRule" id="PRU10141"/>
    </source>
</evidence>
<name>A0AAN7APA8_9PEZI</name>
<feature type="domain" description="Protein kinase" evidence="11">
    <location>
        <begin position="297"/>
        <end position="582"/>
    </location>
</feature>
<dbReference type="InterPro" id="IPR000719">
    <property type="entry name" value="Prot_kinase_dom"/>
</dbReference>
<dbReference type="InterPro" id="IPR000253">
    <property type="entry name" value="FHA_dom"/>
</dbReference>
<dbReference type="InterPro" id="IPR017441">
    <property type="entry name" value="Protein_kinase_ATP_BS"/>
</dbReference>
<dbReference type="PROSITE" id="PS50006">
    <property type="entry name" value="FHA_DOMAIN"/>
    <property type="match status" value="1"/>
</dbReference>
<dbReference type="PROSITE" id="PS00108">
    <property type="entry name" value="PROTEIN_KINASE_ST"/>
    <property type="match status" value="1"/>
</dbReference>
<reference evidence="12" key="2">
    <citation type="submission" date="2023-05" db="EMBL/GenBank/DDBJ databases">
        <authorList>
            <consortium name="Lawrence Berkeley National Laboratory"/>
            <person name="Steindorff A."/>
            <person name="Hensen N."/>
            <person name="Bonometti L."/>
            <person name="Westerberg I."/>
            <person name="Brannstrom I.O."/>
            <person name="Guillou S."/>
            <person name="Cros-Aarteil S."/>
            <person name="Calhoun S."/>
            <person name="Haridas S."/>
            <person name="Kuo A."/>
            <person name="Mondo S."/>
            <person name="Pangilinan J."/>
            <person name="Riley R."/>
            <person name="Labutti K."/>
            <person name="Andreopoulos B."/>
            <person name="Lipzen A."/>
            <person name="Chen C."/>
            <person name="Yanf M."/>
            <person name="Daum C."/>
            <person name="Ng V."/>
            <person name="Clum A."/>
            <person name="Ohm R."/>
            <person name="Martin F."/>
            <person name="Silar P."/>
            <person name="Natvig D."/>
            <person name="Lalanne C."/>
            <person name="Gautier V."/>
            <person name="Ament-Velasquez S.L."/>
            <person name="Kruys A."/>
            <person name="Hutchinson M.I."/>
            <person name="Powell A.J."/>
            <person name="Barry K."/>
            <person name="Miller A.N."/>
            <person name="Grigoriev I.V."/>
            <person name="Debuchy R."/>
            <person name="Gladieux P."/>
            <person name="Thoren M.H."/>
            <person name="Johannesson H."/>
        </authorList>
    </citation>
    <scope>NUCLEOTIDE SEQUENCE</scope>
    <source>
        <strain evidence="12">PSN309</strain>
    </source>
</reference>
<dbReference type="InterPro" id="IPR008271">
    <property type="entry name" value="Ser/Thr_kinase_AS"/>
</dbReference>
<dbReference type="InterPro" id="IPR008984">
    <property type="entry name" value="SMAD_FHA_dom_sf"/>
</dbReference>
<accession>A0AAN7APA8</accession>
<evidence type="ECO:0000313" key="12">
    <source>
        <dbReference type="EMBL" id="KAK4192685.1"/>
    </source>
</evidence>
<dbReference type="GO" id="GO:0004674">
    <property type="term" value="F:protein serine/threonine kinase activity"/>
    <property type="evidence" value="ECO:0007669"/>
    <property type="project" value="InterPro"/>
</dbReference>
<dbReference type="GO" id="GO:0006914">
    <property type="term" value="P:autophagy"/>
    <property type="evidence" value="ECO:0007669"/>
    <property type="project" value="UniProtKB-KW"/>
</dbReference>
<dbReference type="FunFam" id="3.30.200.20:FF:000470">
    <property type="entry name" value="Serine/threonine-protein kinase RAD53"/>
    <property type="match status" value="1"/>
</dbReference>
<comment type="caution">
    <text evidence="12">The sequence shown here is derived from an EMBL/GenBank/DDBJ whole genome shotgun (WGS) entry which is preliminary data.</text>
</comment>
<feature type="region of interest" description="Disordered" evidence="9">
    <location>
        <begin position="715"/>
        <end position="742"/>
    </location>
</feature>
<dbReference type="EMBL" id="MU864353">
    <property type="protein sequence ID" value="KAK4192685.1"/>
    <property type="molecule type" value="Genomic_DNA"/>
</dbReference>
<keyword evidence="3" id="KW-0813">Transport</keyword>
<feature type="region of interest" description="Disordered" evidence="9">
    <location>
        <begin position="786"/>
        <end position="833"/>
    </location>
</feature>
<feature type="domain" description="FHA" evidence="10">
    <location>
        <begin position="110"/>
        <end position="163"/>
    </location>
</feature>
<dbReference type="SUPFAM" id="SSF56112">
    <property type="entry name" value="Protein kinase-like (PK-like)"/>
    <property type="match status" value="1"/>
</dbReference>
<dbReference type="PROSITE" id="PS00107">
    <property type="entry name" value="PROTEIN_KINASE_ATP"/>
    <property type="match status" value="1"/>
</dbReference>
<keyword evidence="5 8" id="KW-0067">ATP-binding</keyword>
<comment type="subcellular location">
    <subcellularLocation>
        <location evidence="1">Preautophagosomal structure membrane</location>
        <topology evidence="1">Peripheral membrane protein</topology>
    </subcellularLocation>
</comment>